<evidence type="ECO:0000256" key="1">
    <source>
        <dbReference type="SAM" id="MobiDB-lite"/>
    </source>
</evidence>
<dbReference type="AlphaFoldDB" id="A0A7Y0XAD3"/>
<feature type="compositionally biased region" description="Basic and acidic residues" evidence="1">
    <location>
        <begin position="1"/>
        <end position="11"/>
    </location>
</feature>
<proteinExistence type="predicted"/>
<feature type="non-terminal residue" evidence="2">
    <location>
        <position position="94"/>
    </location>
</feature>
<organism evidence="2 3">
    <name type="scientific">Vibrio parahaemolyticus</name>
    <dbReference type="NCBI Taxonomy" id="670"/>
    <lineage>
        <taxon>Bacteria</taxon>
        <taxon>Pseudomonadati</taxon>
        <taxon>Pseudomonadota</taxon>
        <taxon>Gammaproteobacteria</taxon>
        <taxon>Vibrionales</taxon>
        <taxon>Vibrionaceae</taxon>
        <taxon>Vibrio</taxon>
    </lineage>
</organism>
<comment type="caution">
    <text evidence="2">The sequence shown here is derived from an EMBL/GenBank/DDBJ whole genome shotgun (WGS) entry which is preliminary data.</text>
</comment>
<evidence type="ECO:0000313" key="2">
    <source>
        <dbReference type="EMBL" id="NMU81488.1"/>
    </source>
</evidence>
<feature type="region of interest" description="Disordered" evidence="1">
    <location>
        <begin position="70"/>
        <end position="94"/>
    </location>
</feature>
<evidence type="ECO:0000313" key="3">
    <source>
        <dbReference type="Proteomes" id="UP000518904"/>
    </source>
</evidence>
<reference evidence="2 3" key="1">
    <citation type="submission" date="2020-04" db="EMBL/GenBank/DDBJ databases">
        <title>Whole-genome sequencing of Vibrio spp. from China reveals different genetic environments of blaCTX-M-14 among diverse lineages.</title>
        <authorList>
            <person name="Zheng Z."/>
            <person name="Ye L."/>
            <person name="Chen S."/>
        </authorList>
    </citation>
    <scope>NUCLEOTIDE SEQUENCE [LARGE SCALE GENOMIC DNA]</scope>
    <source>
        <strain evidence="2 3">Vb0551</strain>
    </source>
</reference>
<protein>
    <submittedName>
        <fullName evidence="2">Uncharacterized protein</fullName>
    </submittedName>
</protein>
<feature type="non-terminal residue" evidence="2">
    <location>
        <position position="1"/>
    </location>
</feature>
<dbReference type="EMBL" id="JABCLB010000123">
    <property type="protein sequence ID" value="NMU81488.1"/>
    <property type="molecule type" value="Genomic_DNA"/>
</dbReference>
<feature type="compositionally biased region" description="Polar residues" evidence="1">
    <location>
        <begin position="20"/>
        <end position="29"/>
    </location>
</feature>
<feature type="region of interest" description="Disordered" evidence="1">
    <location>
        <begin position="1"/>
        <end position="45"/>
    </location>
</feature>
<gene>
    <name evidence="2" type="ORF">HKB16_01185</name>
</gene>
<name>A0A7Y0XAD3_VIBPH</name>
<accession>A0A7Y0XAD3</accession>
<dbReference type="Proteomes" id="UP000518904">
    <property type="component" value="Unassembled WGS sequence"/>
</dbReference>
<sequence length="94" mass="9823">SGNDIGRDASNDRNNSSDSQIPETDSSATGDVAETGDLDHPDQADNLRQALEASAAQFEPDTFAQVAQVCSQQAAGHHGPTPLRLPQAKHAMLG</sequence>